<name>A0A6I4ZZS4_9BACI</name>
<dbReference type="InterPro" id="IPR001733">
    <property type="entry name" value="Peptidase_S26B"/>
</dbReference>
<comment type="subcellular location">
    <subcellularLocation>
        <location evidence="1">Membrane</location>
    </subcellularLocation>
</comment>
<dbReference type="EC" id="3.4.21.89" evidence="5"/>
<dbReference type="NCBIfam" id="TIGR02228">
    <property type="entry name" value="sigpep_I_arch"/>
    <property type="match status" value="1"/>
</dbReference>
<dbReference type="Pfam" id="PF10502">
    <property type="entry name" value="Peptidase_S26"/>
    <property type="match status" value="1"/>
</dbReference>
<feature type="transmembrane region" description="Helical" evidence="6">
    <location>
        <begin position="7"/>
        <end position="28"/>
    </location>
</feature>
<reference evidence="8 9" key="1">
    <citation type="submission" date="2019-11" db="EMBL/GenBank/DDBJ databases">
        <title>Genome sequences of 17 halophilic strains isolated from different environments.</title>
        <authorList>
            <person name="Furrow R.E."/>
        </authorList>
    </citation>
    <scope>NUCLEOTIDE SEQUENCE [LARGE SCALE GENOMIC DNA]</scope>
    <source>
        <strain evidence="8 9">22514_16_FS</strain>
    </source>
</reference>
<evidence type="ECO:0000256" key="5">
    <source>
        <dbReference type="NCBIfam" id="TIGR02228"/>
    </source>
</evidence>
<feature type="domain" description="Peptidase S26" evidence="7">
    <location>
        <begin position="40"/>
        <end position="102"/>
    </location>
</feature>
<comment type="caution">
    <text evidence="8">The sequence shown here is derived from an EMBL/GenBank/DDBJ whole genome shotgun (WGS) entry which is preliminary data.</text>
</comment>
<evidence type="ECO:0000259" key="7">
    <source>
        <dbReference type="Pfam" id="PF10502"/>
    </source>
</evidence>
<dbReference type="GO" id="GO:0009003">
    <property type="term" value="F:signal peptidase activity"/>
    <property type="evidence" value="ECO:0007669"/>
    <property type="project" value="UniProtKB-EC"/>
</dbReference>
<dbReference type="PRINTS" id="PR00728">
    <property type="entry name" value="SIGNALPTASE"/>
</dbReference>
<dbReference type="CDD" id="cd06530">
    <property type="entry name" value="S26_SPase_I"/>
    <property type="match status" value="1"/>
</dbReference>
<dbReference type="GO" id="GO:0016020">
    <property type="term" value="C:membrane"/>
    <property type="evidence" value="ECO:0007669"/>
    <property type="project" value="UniProtKB-SubCell"/>
</dbReference>
<dbReference type="PANTHER" id="PTHR10806">
    <property type="entry name" value="SIGNAL PEPTIDASE COMPLEX CATALYTIC SUBUNIT SEC11"/>
    <property type="match status" value="1"/>
</dbReference>
<dbReference type="EMBL" id="WMEQ01000009">
    <property type="protein sequence ID" value="MYL34526.1"/>
    <property type="molecule type" value="Genomic_DNA"/>
</dbReference>
<dbReference type="GO" id="GO:0004252">
    <property type="term" value="F:serine-type endopeptidase activity"/>
    <property type="evidence" value="ECO:0007669"/>
    <property type="project" value="UniProtKB-UniRule"/>
</dbReference>
<protein>
    <recommendedName>
        <fullName evidence="5">Signal peptidase I</fullName>
        <ecNumber evidence="5">3.4.21.89</ecNumber>
    </recommendedName>
</protein>
<dbReference type="InterPro" id="IPR019533">
    <property type="entry name" value="Peptidase_S26"/>
</dbReference>
<evidence type="ECO:0000256" key="4">
    <source>
        <dbReference type="ARBA" id="ARBA00023136"/>
    </source>
</evidence>
<evidence type="ECO:0000256" key="2">
    <source>
        <dbReference type="ARBA" id="ARBA00022692"/>
    </source>
</evidence>
<dbReference type="OrthoDB" id="2243765at2"/>
<evidence type="ECO:0000256" key="3">
    <source>
        <dbReference type="ARBA" id="ARBA00022989"/>
    </source>
</evidence>
<evidence type="ECO:0000313" key="9">
    <source>
        <dbReference type="Proteomes" id="UP000468638"/>
    </source>
</evidence>
<keyword evidence="3 6" id="KW-1133">Transmembrane helix</keyword>
<dbReference type="Gene3D" id="2.10.109.10">
    <property type="entry name" value="Umud Fragment, subunit A"/>
    <property type="match status" value="1"/>
</dbReference>
<organism evidence="8 9">
    <name type="scientific">Pontibacillus yanchengensis</name>
    <dbReference type="NCBI Taxonomy" id="462910"/>
    <lineage>
        <taxon>Bacteria</taxon>
        <taxon>Bacillati</taxon>
        <taxon>Bacillota</taxon>
        <taxon>Bacilli</taxon>
        <taxon>Bacillales</taxon>
        <taxon>Bacillaceae</taxon>
        <taxon>Pontibacillus</taxon>
    </lineage>
</organism>
<gene>
    <name evidence="8" type="ORF">GLW05_13090</name>
</gene>
<dbReference type="RefSeq" id="WP_160909845.1">
    <property type="nucleotide sequence ID" value="NZ_WMEQ01000009.1"/>
</dbReference>
<accession>A0A6I4ZZS4</accession>
<dbReference type="GO" id="GO:0006465">
    <property type="term" value="P:signal peptide processing"/>
    <property type="evidence" value="ECO:0007669"/>
    <property type="project" value="UniProtKB-UniRule"/>
</dbReference>
<keyword evidence="4 6" id="KW-0472">Membrane</keyword>
<dbReference type="SUPFAM" id="SSF51306">
    <property type="entry name" value="LexA/Signal peptidase"/>
    <property type="match status" value="1"/>
</dbReference>
<keyword evidence="8" id="KW-0378">Hydrolase</keyword>
<dbReference type="PANTHER" id="PTHR10806:SF6">
    <property type="entry name" value="SIGNAL PEPTIDASE COMPLEX CATALYTIC SUBUNIT SEC11"/>
    <property type="match status" value="1"/>
</dbReference>
<dbReference type="Proteomes" id="UP000468638">
    <property type="component" value="Unassembled WGS sequence"/>
</dbReference>
<sequence length="193" mass="20845">MKTAYKVFSGLLTTVLVVVLLISMYVLVSSKATGGQPSIFGNQLMLVLSGSMEPTLSSGSIVGVKPIEDNKKADLEKGDIVTFYSPIKKNQIVTHRIIGKQGTGNFTEYLTRGDNNEVKDPMPVPASKIIGVHSGIHVPYVGYVLEFLQSKNGIALSMIIPGLILIVYNTVSLFRILTSVETKQQIKSNSTSA</sequence>
<proteinExistence type="predicted"/>
<keyword evidence="2 6" id="KW-0812">Transmembrane</keyword>
<dbReference type="AlphaFoldDB" id="A0A6I4ZZS4"/>
<evidence type="ECO:0000313" key="8">
    <source>
        <dbReference type="EMBL" id="MYL34526.1"/>
    </source>
</evidence>
<evidence type="ECO:0000256" key="1">
    <source>
        <dbReference type="ARBA" id="ARBA00004370"/>
    </source>
</evidence>
<feature type="transmembrane region" description="Helical" evidence="6">
    <location>
        <begin position="154"/>
        <end position="177"/>
    </location>
</feature>
<evidence type="ECO:0000256" key="6">
    <source>
        <dbReference type="SAM" id="Phobius"/>
    </source>
</evidence>
<dbReference type="InterPro" id="IPR036286">
    <property type="entry name" value="LexA/Signal_pep-like_sf"/>
</dbReference>